<dbReference type="AlphaFoldDB" id="A0A251VUF2"/>
<reference evidence="2" key="2">
    <citation type="submission" date="2017-02" db="EMBL/GenBank/DDBJ databases">
        <title>Sunflower complete genome.</title>
        <authorList>
            <person name="Langlade N."/>
            <person name="Munos S."/>
        </authorList>
    </citation>
    <scope>NUCLEOTIDE SEQUENCE [LARGE SCALE GENOMIC DNA]</scope>
    <source>
        <tissue evidence="2">Leaves</tissue>
    </source>
</reference>
<dbReference type="EMBL" id="MNCJ02000316">
    <property type="protein sequence ID" value="KAF5823854.1"/>
    <property type="molecule type" value="Genomic_DNA"/>
</dbReference>
<accession>A0A251VUF2</accession>
<keyword evidence="1" id="KW-0808">Transferase</keyword>
<dbReference type="InParanoid" id="A0A251VUF2"/>
<keyword evidence="1" id="KW-0378">Hydrolase</keyword>
<evidence type="ECO:0000313" key="3">
    <source>
        <dbReference type="Proteomes" id="UP000215914"/>
    </source>
</evidence>
<name>A0A251VUF2_HELAN</name>
<dbReference type="GO" id="GO:0016779">
    <property type="term" value="F:nucleotidyltransferase activity"/>
    <property type="evidence" value="ECO:0007669"/>
    <property type="project" value="UniProtKB-KW"/>
</dbReference>
<keyword evidence="3" id="KW-1185">Reference proteome</keyword>
<dbReference type="EC" id="3.1.26.4" evidence="1"/>
<protein>
    <submittedName>
        <fullName evidence="1">Nucleotidyltransferase, Ribonuclease H</fullName>
        <ecNumber evidence="1">2.7.7.-</ecNumber>
        <ecNumber evidence="1">3.1.26.4</ecNumber>
    </submittedName>
</protein>
<evidence type="ECO:0000313" key="1">
    <source>
        <dbReference type="EMBL" id="KAF5823854.1"/>
    </source>
</evidence>
<dbReference type="Proteomes" id="UP000215914">
    <property type="component" value="Chromosome 1"/>
</dbReference>
<proteinExistence type="predicted"/>
<evidence type="ECO:0000313" key="2">
    <source>
        <dbReference type="EMBL" id="OTG38411.1"/>
    </source>
</evidence>
<reference evidence="1 3" key="1">
    <citation type="journal article" date="2017" name="Nature">
        <title>The sunflower genome provides insights into oil metabolism, flowering and Asterid evolution.</title>
        <authorList>
            <person name="Badouin H."/>
            <person name="Gouzy J."/>
            <person name="Grassa C.J."/>
            <person name="Murat F."/>
            <person name="Staton S.E."/>
            <person name="Cottret L."/>
            <person name="Lelandais-Briere C."/>
            <person name="Owens G.L."/>
            <person name="Carrere S."/>
            <person name="Mayjonade B."/>
            <person name="Legrand L."/>
            <person name="Gill N."/>
            <person name="Kane N.C."/>
            <person name="Bowers J.E."/>
            <person name="Hubner S."/>
            <person name="Bellec A."/>
            <person name="Berard A."/>
            <person name="Berges H."/>
            <person name="Blanchet N."/>
            <person name="Boniface M.C."/>
            <person name="Brunel D."/>
            <person name="Catrice O."/>
            <person name="Chaidir N."/>
            <person name="Claudel C."/>
            <person name="Donnadieu C."/>
            <person name="Faraut T."/>
            <person name="Fievet G."/>
            <person name="Helmstetter N."/>
            <person name="King M."/>
            <person name="Knapp S.J."/>
            <person name="Lai Z."/>
            <person name="Le Paslier M.C."/>
            <person name="Lippi Y."/>
            <person name="Lorenzon L."/>
            <person name="Mandel J.R."/>
            <person name="Marage G."/>
            <person name="Marchand G."/>
            <person name="Marquand E."/>
            <person name="Bret-Mestries E."/>
            <person name="Morien E."/>
            <person name="Nambeesan S."/>
            <person name="Nguyen T."/>
            <person name="Pegot-Espagnet P."/>
            <person name="Pouilly N."/>
            <person name="Raftis F."/>
            <person name="Sallet E."/>
            <person name="Schiex T."/>
            <person name="Thomas J."/>
            <person name="Vandecasteele C."/>
            <person name="Vares D."/>
            <person name="Vear F."/>
            <person name="Vautrin S."/>
            <person name="Crespi M."/>
            <person name="Mangin B."/>
            <person name="Burke J.M."/>
            <person name="Salse J."/>
            <person name="Munos S."/>
            <person name="Vincourt P."/>
            <person name="Rieseberg L.H."/>
            <person name="Langlade N.B."/>
        </authorList>
    </citation>
    <scope>NUCLEOTIDE SEQUENCE [LARGE SCALE GENOMIC DNA]</scope>
    <source>
        <strain evidence="3">cv. SF193</strain>
        <tissue evidence="1">Leaves</tissue>
    </source>
</reference>
<keyword evidence="1" id="KW-0548">Nucleotidyltransferase</keyword>
<sequence length="77" mass="8453">MKYSTHKPYGLLQPLPIPSNVWQDLSMDFITHLPLSQGIISATRDQIEILNGISPTIRWSNGGGQSLSSKLSSVVCK</sequence>
<reference evidence="1" key="3">
    <citation type="submission" date="2020-06" db="EMBL/GenBank/DDBJ databases">
        <title>Helianthus annuus Genome sequencing and assembly Release 2.</title>
        <authorList>
            <person name="Gouzy J."/>
            <person name="Langlade N."/>
            <person name="Munos S."/>
        </authorList>
    </citation>
    <scope>NUCLEOTIDE SEQUENCE</scope>
    <source>
        <tissue evidence="1">Leaves</tissue>
    </source>
</reference>
<dbReference type="EC" id="2.7.7.-" evidence="1"/>
<dbReference type="EMBL" id="CM007890">
    <property type="protein sequence ID" value="OTG38411.1"/>
    <property type="molecule type" value="Genomic_DNA"/>
</dbReference>
<organism evidence="2 3">
    <name type="scientific">Helianthus annuus</name>
    <name type="common">Common sunflower</name>
    <dbReference type="NCBI Taxonomy" id="4232"/>
    <lineage>
        <taxon>Eukaryota</taxon>
        <taxon>Viridiplantae</taxon>
        <taxon>Streptophyta</taxon>
        <taxon>Embryophyta</taxon>
        <taxon>Tracheophyta</taxon>
        <taxon>Spermatophyta</taxon>
        <taxon>Magnoliopsida</taxon>
        <taxon>eudicotyledons</taxon>
        <taxon>Gunneridae</taxon>
        <taxon>Pentapetalae</taxon>
        <taxon>asterids</taxon>
        <taxon>campanulids</taxon>
        <taxon>Asterales</taxon>
        <taxon>Asteraceae</taxon>
        <taxon>Asteroideae</taxon>
        <taxon>Heliantheae alliance</taxon>
        <taxon>Heliantheae</taxon>
        <taxon>Helianthus</taxon>
    </lineage>
</organism>
<dbReference type="Gramene" id="mRNA:HanXRQr2_Chr01g0042801">
    <property type="protein sequence ID" value="mRNA:HanXRQr2_Chr01g0042801"/>
    <property type="gene ID" value="HanXRQr2_Chr01g0042801"/>
</dbReference>
<dbReference type="GO" id="GO:0004523">
    <property type="term" value="F:RNA-DNA hybrid ribonuclease activity"/>
    <property type="evidence" value="ECO:0007669"/>
    <property type="project" value="UniProtKB-EC"/>
</dbReference>
<gene>
    <name evidence="2" type="ORF">HannXRQ_Chr01g0029451</name>
    <name evidence="1" type="ORF">HanXRQr2_Chr01g0042801</name>
</gene>